<dbReference type="AlphaFoldDB" id="A0A6A5H9Q7"/>
<protein>
    <submittedName>
        <fullName evidence="1">Uncharacterized protein</fullName>
    </submittedName>
</protein>
<sequence length="160" mass="17506">MIYVFDQTLERTSVVVVGVGVILPLSRVVLDREVLTTNHTISLEPLTTELLGGAIWGVGPLDGSRIHDFTETNLLSEGESIARDGEKNSLLWVEDSTWWINSETLHIGGLDTVSNTTGRRVDHFDVVGVLVVVRSIEDDLRIGLGLDVSWWDGLSHGVGC</sequence>
<dbReference type="Proteomes" id="UP000483820">
    <property type="component" value="Chromosome II"/>
</dbReference>
<dbReference type="GeneID" id="78773682"/>
<proteinExistence type="predicted"/>
<accession>A0A6A5H9Q7</accession>
<dbReference type="RefSeq" id="XP_053588404.1">
    <property type="nucleotide sequence ID" value="XM_053724210.1"/>
</dbReference>
<reference evidence="1 2" key="1">
    <citation type="submission" date="2019-12" db="EMBL/GenBank/DDBJ databases">
        <title>Chromosome-level assembly of the Caenorhabditis remanei genome.</title>
        <authorList>
            <person name="Teterina A.A."/>
            <person name="Willis J.H."/>
            <person name="Phillips P.C."/>
        </authorList>
    </citation>
    <scope>NUCLEOTIDE SEQUENCE [LARGE SCALE GENOMIC DNA]</scope>
    <source>
        <strain evidence="1 2">PX506</strain>
        <tissue evidence="1">Whole organism</tissue>
    </source>
</reference>
<evidence type="ECO:0000313" key="2">
    <source>
        <dbReference type="Proteomes" id="UP000483820"/>
    </source>
</evidence>
<comment type="caution">
    <text evidence="1">The sequence shown here is derived from an EMBL/GenBank/DDBJ whole genome shotgun (WGS) entry which is preliminary data.</text>
</comment>
<gene>
    <name evidence="1" type="ORF">GCK72_003714</name>
</gene>
<organism evidence="1 2">
    <name type="scientific">Caenorhabditis remanei</name>
    <name type="common">Caenorhabditis vulgaris</name>
    <dbReference type="NCBI Taxonomy" id="31234"/>
    <lineage>
        <taxon>Eukaryota</taxon>
        <taxon>Metazoa</taxon>
        <taxon>Ecdysozoa</taxon>
        <taxon>Nematoda</taxon>
        <taxon>Chromadorea</taxon>
        <taxon>Rhabditida</taxon>
        <taxon>Rhabditina</taxon>
        <taxon>Rhabditomorpha</taxon>
        <taxon>Rhabditoidea</taxon>
        <taxon>Rhabditidae</taxon>
        <taxon>Peloderinae</taxon>
        <taxon>Caenorhabditis</taxon>
    </lineage>
</organism>
<dbReference type="KEGG" id="crq:GCK72_003714"/>
<name>A0A6A5H9Q7_CAERE</name>
<dbReference type="EMBL" id="WUAV01000002">
    <property type="protein sequence ID" value="KAF1763769.1"/>
    <property type="molecule type" value="Genomic_DNA"/>
</dbReference>
<evidence type="ECO:0000313" key="1">
    <source>
        <dbReference type="EMBL" id="KAF1763769.1"/>
    </source>
</evidence>
<dbReference type="CTD" id="78773682"/>